<dbReference type="Proteomes" id="UP001190700">
    <property type="component" value="Unassembled WGS sequence"/>
</dbReference>
<evidence type="ECO:0000256" key="1">
    <source>
        <dbReference type="SAM" id="MobiDB-lite"/>
    </source>
</evidence>
<feature type="compositionally biased region" description="Polar residues" evidence="1">
    <location>
        <begin position="31"/>
        <end position="41"/>
    </location>
</feature>
<dbReference type="EMBL" id="LGRX02033664">
    <property type="protein sequence ID" value="KAK3240371.1"/>
    <property type="molecule type" value="Genomic_DNA"/>
</dbReference>
<proteinExistence type="predicted"/>
<feature type="region of interest" description="Disordered" evidence="1">
    <location>
        <begin position="18"/>
        <end position="53"/>
    </location>
</feature>
<protein>
    <submittedName>
        <fullName evidence="2">Uncharacterized protein</fullName>
    </submittedName>
</protein>
<organism evidence="2 3">
    <name type="scientific">Cymbomonas tetramitiformis</name>
    <dbReference type="NCBI Taxonomy" id="36881"/>
    <lineage>
        <taxon>Eukaryota</taxon>
        <taxon>Viridiplantae</taxon>
        <taxon>Chlorophyta</taxon>
        <taxon>Pyramimonadophyceae</taxon>
        <taxon>Pyramimonadales</taxon>
        <taxon>Pyramimonadaceae</taxon>
        <taxon>Cymbomonas</taxon>
    </lineage>
</organism>
<evidence type="ECO:0000313" key="2">
    <source>
        <dbReference type="EMBL" id="KAK3240371.1"/>
    </source>
</evidence>
<evidence type="ECO:0000313" key="3">
    <source>
        <dbReference type="Proteomes" id="UP001190700"/>
    </source>
</evidence>
<name>A0AAE0BPF1_9CHLO</name>
<sequence>MEGIEILDEQLATFLPAVPQEEATQGKEDPASNTAAPNPQTAAKAKAPSTANQNKEFIKTTRERLLFLRQVDLFAPWDVGHGKMSKAWEEVASTTSGLVVFQDRGISMHGDYCRVKFYKLIEKWDADDLADDKETGGSSDFDELEELLTQLSAKCQAQKGTKDTKKKAVKHKGAR</sequence>
<dbReference type="AlphaFoldDB" id="A0AAE0BPF1"/>
<gene>
    <name evidence="2" type="ORF">CYMTET_49781</name>
</gene>
<reference evidence="2 3" key="1">
    <citation type="journal article" date="2015" name="Genome Biol. Evol.">
        <title>Comparative Genomics of a Bacterivorous Green Alga Reveals Evolutionary Causalities and Consequences of Phago-Mixotrophic Mode of Nutrition.</title>
        <authorList>
            <person name="Burns J.A."/>
            <person name="Paasch A."/>
            <person name="Narechania A."/>
            <person name="Kim E."/>
        </authorList>
    </citation>
    <scope>NUCLEOTIDE SEQUENCE [LARGE SCALE GENOMIC DNA]</scope>
    <source>
        <strain evidence="2 3">PLY_AMNH</strain>
    </source>
</reference>
<comment type="caution">
    <text evidence="2">The sequence shown here is derived from an EMBL/GenBank/DDBJ whole genome shotgun (WGS) entry which is preliminary data.</text>
</comment>
<accession>A0AAE0BPF1</accession>
<keyword evidence="3" id="KW-1185">Reference proteome</keyword>